<feature type="domain" description="VanZ-like" evidence="2">
    <location>
        <begin position="24"/>
        <end position="144"/>
    </location>
</feature>
<feature type="transmembrane region" description="Helical" evidence="1">
    <location>
        <begin position="64"/>
        <end position="87"/>
    </location>
</feature>
<dbReference type="Proteomes" id="UP000326852">
    <property type="component" value="Unassembled WGS sequence"/>
</dbReference>
<keyword evidence="4" id="KW-1185">Reference proteome</keyword>
<keyword evidence="1" id="KW-0812">Transmembrane</keyword>
<accession>A0A5N6MG90</accession>
<dbReference type="AlphaFoldDB" id="A0A5N6MG90"/>
<dbReference type="InterPro" id="IPR006976">
    <property type="entry name" value="VanZ-like"/>
</dbReference>
<comment type="caution">
    <text evidence="3">The sequence shown here is derived from an EMBL/GenBank/DDBJ whole genome shotgun (WGS) entry which is preliminary data.</text>
</comment>
<dbReference type="EMBL" id="VTFX01000005">
    <property type="protein sequence ID" value="KAD3515269.1"/>
    <property type="molecule type" value="Genomic_DNA"/>
</dbReference>
<evidence type="ECO:0000256" key="1">
    <source>
        <dbReference type="SAM" id="Phobius"/>
    </source>
</evidence>
<sequence length="161" mass="17234">MGTPLPVNLVIPGRERRRRLAVLFLLYLGALALIVFWPSPVDAGSAGTLQALLDALHKRGVPGWVNYTLVESTANVLLFIPFGILAAAYLTERFAWLAAVVGMGASCVIEAGQHLFLPARYATVHDVIANSLGAVLGTLAVYVVRSWKHTGPVPGGHRRDA</sequence>
<feature type="transmembrane region" description="Helical" evidence="1">
    <location>
        <begin position="127"/>
        <end position="144"/>
    </location>
</feature>
<evidence type="ECO:0000313" key="3">
    <source>
        <dbReference type="EMBL" id="KAD3515269.1"/>
    </source>
</evidence>
<gene>
    <name evidence="3" type="ORF">GD627_13405</name>
</gene>
<dbReference type="Pfam" id="PF04892">
    <property type="entry name" value="VanZ"/>
    <property type="match status" value="1"/>
</dbReference>
<feature type="transmembrane region" description="Helical" evidence="1">
    <location>
        <begin position="94"/>
        <end position="115"/>
    </location>
</feature>
<evidence type="ECO:0000313" key="4">
    <source>
        <dbReference type="Proteomes" id="UP000326852"/>
    </source>
</evidence>
<proteinExistence type="predicted"/>
<organism evidence="3 4">
    <name type="scientific">Arthrobacter yangruifuii</name>
    <dbReference type="NCBI Taxonomy" id="2606616"/>
    <lineage>
        <taxon>Bacteria</taxon>
        <taxon>Bacillati</taxon>
        <taxon>Actinomycetota</taxon>
        <taxon>Actinomycetes</taxon>
        <taxon>Micrococcales</taxon>
        <taxon>Micrococcaceae</taxon>
        <taxon>Arthrobacter</taxon>
    </lineage>
</organism>
<evidence type="ECO:0000259" key="2">
    <source>
        <dbReference type="Pfam" id="PF04892"/>
    </source>
</evidence>
<keyword evidence="1" id="KW-1133">Transmembrane helix</keyword>
<name>A0A5N6MG90_9MICC</name>
<keyword evidence="1" id="KW-0472">Membrane</keyword>
<feature type="transmembrane region" description="Helical" evidence="1">
    <location>
        <begin position="20"/>
        <end position="39"/>
    </location>
</feature>
<protein>
    <submittedName>
        <fullName evidence="3">VanZ family protein</fullName>
    </submittedName>
</protein>
<reference evidence="3 4" key="1">
    <citation type="submission" date="2019-08" db="EMBL/GenBank/DDBJ databases">
        <title>Arthrobacter sp. nov., isolated from plateau pika and Tibetan wild ass.</title>
        <authorList>
            <person name="Ge Y."/>
        </authorList>
    </citation>
    <scope>NUCLEOTIDE SEQUENCE [LARGE SCALE GENOMIC DNA]</scope>
    <source>
        <strain evidence="3 4">785</strain>
    </source>
</reference>